<proteinExistence type="predicted"/>
<accession>A0ABW0VZ74</accession>
<keyword evidence="2" id="KW-1185">Reference proteome</keyword>
<reference evidence="2" key="1">
    <citation type="journal article" date="2019" name="Int. J. Syst. Evol. Microbiol.">
        <title>The Global Catalogue of Microorganisms (GCM) 10K type strain sequencing project: providing services to taxonomists for standard genome sequencing and annotation.</title>
        <authorList>
            <consortium name="The Broad Institute Genomics Platform"/>
            <consortium name="The Broad Institute Genome Sequencing Center for Infectious Disease"/>
            <person name="Wu L."/>
            <person name="Ma J."/>
        </authorList>
    </citation>
    <scope>NUCLEOTIDE SEQUENCE [LARGE SCALE GENOMIC DNA]</scope>
    <source>
        <strain evidence="2">CGMCC 1.3240</strain>
    </source>
</reference>
<gene>
    <name evidence="1" type="ORF">ACFPYJ_19275</name>
</gene>
<organism evidence="1 2">
    <name type="scientific">Paenibacillus solisilvae</name>
    <dbReference type="NCBI Taxonomy" id="2486751"/>
    <lineage>
        <taxon>Bacteria</taxon>
        <taxon>Bacillati</taxon>
        <taxon>Bacillota</taxon>
        <taxon>Bacilli</taxon>
        <taxon>Bacillales</taxon>
        <taxon>Paenibacillaceae</taxon>
        <taxon>Paenibacillus</taxon>
    </lineage>
</organism>
<evidence type="ECO:0000313" key="1">
    <source>
        <dbReference type="EMBL" id="MFC5651208.1"/>
    </source>
</evidence>
<sequence length="101" mass="11991">MPLAKRDSISLFVHFGTNINDRFVIVDPEWALQMRDGRWLDTNYGVEWGWACYNSPFIHEWFHPLLREFVRKFPDVAEIFIDMGTYPNGSYYCSYCLDKAV</sequence>
<comment type="caution">
    <text evidence="1">The sequence shown here is derived from an EMBL/GenBank/DDBJ whole genome shotgun (WGS) entry which is preliminary data.</text>
</comment>
<protein>
    <submittedName>
        <fullName evidence="1">Uncharacterized protein</fullName>
    </submittedName>
</protein>
<dbReference type="Proteomes" id="UP001596047">
    <property type="component" value="Unassembled WGS sequence"/>
</dbReference>
<name>A0ABW0VZ74_9BACL</name>
<dbReference type="RefSeq" id="WP_379189871.1">
    <property type="nucleotide sequence ID" value="NZ_JBHSOW010000070.1"/>
</dbReference>
<evidence type="ECO:0000313" key="2">
    <source>
        <dbReference type="Proteomes" id="UP001596047"/>
    </source>
</evidence>
<dbReference type="EMBL" id="JBHSOW010000070">
    <property type="protein sequence ID" value="MFC5651208.1"/>
    <property type="molecule type" value="Genomic_DNA"/>
</dbReference>